<organism evidence="11 12">
    <name type="scientific">Juglans regia</name>
    <name type="common">English walnut</name>
    <dbReference type="NCBI Taxonomy" id="51240"/>
    <lineage>
        <taxon>Eukaryota</taxon>
        <taxon>Viridiplantae</taxon>
        <taxon>Streptophyta</taxon>
        <taxon>Embryophyta</taxon>
        <taxon>Tracheophyta</taxon>
        <taxon>Spermatophyta</taxon>
        <taxon>Magnoliopsida</taxon>
        <taxon>eudicotyledons</taxon>
        <taxon>Gunneridae</taxon>
        <taxon>Pentapetalae</taxon>
        <taxon>rosids</taxon>
        <taxon>fabids</taxon>
        <taxon>Fagales</taxon>
        <taxon>Juglandaceae</taxon>
        <taxon>Juglans</taxon>
    </lineage>
</organism>
<dbReference type="EC" id="1.2.1.3" evidence="5"/>
<name>A0A2I4HD99_JUGRE</name>
<evidence type="ECO:0000256" key="6">
    <source>
        <dbReference type="ARBA" id="ARBA00049194"/>
    </source>
</evidence>
<dbReference type="FunFam" id="3.40.605.10:FF:000026">
    <property type="entry name" value="Aldehyde dehydrogenase, putative"/>
    <property type="match status" value="1"/>
</dbReference>
<keyword evidence="4" id="KW-0520">NAD</keyword>
<dbReference type="Proteomes" id="UP000235220">
    <property type="component" value="Chromosome 16"/>
</dbReference>
<dbReference type="InterPro" id="IPR029510">
    <property type="entry name" value="Ald_DH_CS_GLU"/>
</dbReference>
<comment type="similarity">
    <text evidence="2 9">Belongs to the aldehyde dehydrogenase family.</text>
</comment>
<dbReference type="GO" id="GO:0019752">
    <property type="term" value="P:carboxylic acid metabolic process"/>
    <property type="evidence" value="ECO:0007669"/>
    <property type="project" value="UniProtKB-ARBA"/>
</dbReference>
<dbReference type="RefSeq" id="XP_018856122.1">
    <property type="nucleotide sequence ID" value="XM_019000577.2"/>
</dbReference>
<dbReference type="InterPro" id="IPR016160">
    <property type="entry name" value="Ald_DH_CS_CYS"/>
</dbReference>
<dbReference type="InParanoid" id="A0A2I4HD99"/>
<dbReference type="PROSITE" id="PS00070">
    <property type="entry name" value="ALDEHYDE_DEHYDR_CYS"/>
    <property type="match status" value="1"/>
</dbReference>
<dbReference type="PROSITE" id="PS00687">
    <property type="entry name" value="ALDEHYDE_DEHYDR_GLU"/>
    <property type="match status" value="1"/>
</dbReference>
<evidence type="ECO:0000256" key="3">
    <source>
        <dbReference type="ARBA" id="ARBA00023002"/>
    </source>
</evidence>
<dbReference type="GeneID" id="109018422"/>
<keyword evidence="3 9" id="KW-0560">Oxidoreductase</keyword>
<evidence type="ECO:0000256" key="5">
    <source>
        <dbReference type="ARBA" id="ARBA00024226"/>
    </source>
</evidence>
<protein>
    <recommendedName>
        <fullName evidence="5">aldehyde dehydrogenase (NAD(+))</fullName>
        <ecNumber evidence="5">1.2.1.3</ecNumber>
    </recommendedName>
</protein>
<evidence type="ECO:0000256" key="9">
    <source>
        <dbReference type="RuleBase" id="RU003345"/>
    </source>
</evidence>
<dbReference type="InterPro" id="IPR016162">
    <property type="entry name" value="Ald_DH_N"/>
</dbReference>
<evidence type="ECO:0000256" key="4">
    <source>
        <dbReference type="ARBA" id="ARBA00023027"/>
    </source>
</evidence>
<dbReference type="OrthoDB" id="310895at2759"/>
<dbReference type="GO" id="GO:0005759">
    <property type="term" value="C:mitochondrial matrix"/>
    <property type="evidence" value="ECO:0007669"/>
    <property type="project" value="UniProtKB-SubCell"/>
</dbReference>
<evidence type="ECO:0000256" key="1">
    <source>
        <dbReference type="ARBA" id="ARBA00004305"/>
    </source>
</evidence>
<comment type="subcellular location">
    <subcellularLocation>
        <location evidence="1">Mitochondrion matrix</location>
    </subcellularLocation>
</comment>
<dbReference type="FunFam" id="3.40.309.10:FF:000001">
    <property type="entry name" value="Mitochondrial aldehyde dehydrogenase 2"/>
    <property type="match status" value="1"/>
</dbReference>
<accession>A0A2I4HD99</accession>
<proteinExistence type="inferred from homology"/>
<dbReference type="Pfam" id="PF00171">
    <property type="entry name" value="Aldedh"/>
    <property type="match status" value="1"/>
</dbReference>
<evidence type="ECO:0000313" key="12">
    <source>
        <dbReference type="RefSeq" id="XP_018856122.1"/>
    </source>
</evidence>
<gene>
    <name evidence="12" type="primary">LOC109018422</name>
</gene>
<sequence length="539" mass="58258">MASLRKCWLLSRPFSSASASAALHSRGGNISSLSKGISKYSTASAIEEPVSPPVQVNYTELLINGQFVKAASGKTFPTLDPRTGDVIAHVAEGDSEDVNQAVAAARKAFDEGPWPKMPAYERQRILLRFADLIEKHNDELAALETWDNGKPFEQAAKIEVPMLARLMRYYAGWADKIHGLTVPADGPYHVQTLHEPIGVVGQIIPWNFPLLMYGWKVGPALACGNTIILKTAEQTPLSALLASNLLHEAGLPPGVLNVISGFGPTAGAALSSHMDVDKLAFTGSTSTGKIVLQMAAKSNLKPVTLELGGKSPFIICEDADVDKAVELAHFALFFNQGQCCCAGSRTFVHERVYDEFVEKSKALALKRAVGDPFKVGTQQGPQIDTEQFEKILGYIRSGVEDGATLEAGGGRLGNKGYYIKPTVFSNVKDDMLIAREEIFGPVQSILKYKDLDEVIHRANSTPYGLAAGVFTQDIDTANTLTRALRAGTVWVNCFDTFDAAIPFGGYKMSGHGREKGIYGLSNYLQVKAVVTPLKNPAWL</sequence>
<dbReference type="InterPro" id="IPR015590">
    <property type="entry name" value="Aldehyde_DH_dom"/>
</dbReference>
<comment type="function">
    <text evidence="7">Possesses activity on acetaldehyde and glycolaldehyde in vitro.</text>
</comment>
<dbReference type="InterPro" id="IPR016163">
    <property type="entry name" value="Ald_DH_C"/>
</dbReference>
<evidence type="ECO:0000256" key="7">
    <source>
        <dbReference type="ARBA" id="ARBA00056732"/>
    </source>
</evidence>
<evidence type="ECO:0000259" key="10">
    <source>
        <dbReference type="Pfam" id="PF00171"/>
    </source>
</evidence>
<keyword evidence="11" id="KW-1185">Reference proteome</keyword>
<dbReference type="PANTHER" id="PTHR11699">
    <property type="entry name" value="ALDEHYDE DEHYDROGENASE-RELATED"/>
    <property type="match status" value="1"/>
</dbReference>
<feature type="active site" evidence="8">
    <location>
        <position position="306"/>
    </location>
</feature>
<dbReference type="GO" id="GO:0004029">
    <property type="term" value="F:aldehyde dehydrogenase (NAD+) activity"/>
    <property type="evidence" value="ECO:0000318"/>
    <property type="project" value="GO_Central"/>
</dbReference>
<dbReference type="Gene3D" id="3.40.309.10">
    <property type="entry name" value="Aldehyde Dehydrogenase, Chain A, domain 2"/>
    <property type="match status" value="1"/>
</dbReference>
<dbReference type="FunFam" id="3.40.605.10:FF:000011">
    <property type="entry name" value="ALD5p Mitochondrial aldehyde dehydrogenase"/>
    <property type="match status" value="1"/>
</dbReference>
<dbReference type="Gene3D" id="3.40.605.10">
    <property type="entry name" value="Aldehyde Dehydrogenase, Chain A, domain 1"/>
    <property type="match status" value="1"/>
</dbReference>
<evidence type="ECO:0000313" key="11">
    <source>
        <dbReference type="Proteomes" id="UP000235220"/>
    </source>
</evidence>
<comment type="catalytic activity">
    <reaction evidence="6">
        <text>an aldehyde + NAD(+) + H2O = a carboxylate + NADH + 2 H(+)</text>
        <dbReference type="Rhea" id="RHEA:16185"/>
        <dbReference type="ChEBI" id="CHEBI:15377"/>
        <dbReference type="ChEBI" id="CHEBI:15378"/>
        <dbReference type="ChEBI" id="CHEBI:17478"/>
        <dbReference type="ChEBI" id="CHEBI:29067"/>
        <dbReference type="ChEBI" id="CHEBI:57540"/>
        <dbReference type="ChEBI" id="CHEBI:57945"/>
        <dbReference type="EC" id="1.2.1.3"/>
    </reaction>
</comment>
<dbReference type="InterPro" id="IPR016161">
    <property type="entry name" value="Ald_DH/histidinol_DH"/>
</dbReference>
<evidence type="ECO:0000256" key="2">
    <source>
        <dbReference type="ARBA" id="ARBA00009986"/>
    </source>
</evidence>
<dbReference type="AlphaFoldDB" id="A0A2I4HD99"/>
<feature type="domain" description="Aldehyde dehydrogenase" evidence="10">
    <location>
        <begin position="67"/>
        <end position="529"/>
    </location>
</feature>
<dbReference type="SUPFAM" id="SSF53720">
    <property type="entry name" value="ALDH-like"/>
    <property type="match status" value="1"/>
</dbReference>
<evidence type="ECO:0000256" key="8">
    <source>
        <dbReference type="PROSITE-ProRule" id="PRU10007"/>
    </source>
</evidence>
<dbReference type="CDD" id="cd07142">
    <property type="entry name" value="ALDH_F2BC"/>
    <property type="match status" value="1"/>
</dbReference>
<reference evidence="12" key="1">
    <citation type="submission" date="2025-08" db="UniProtKB">
        <authorList>
            <consortium name="RefSeq"/>
        </authorList>
    </citation>
    <scope>IDENTIFICATION</scope>
    <source>
        <tissue evidence="12">Leaves</tissue>
    </source>
</reference>